<dbReference type="Pfam" id="PF12507">
    <property type="entry name" value="HCMV_UL139"/>
    <property type="match status" value="1"/>
</dbReference>
<evidence type="ECO:0000313" key="1">
    <source>
        <dbReference type="EMBL" id="KAJ0964965.1"/>
    </source>
</evidence>
<dbReference type="InterPro" id="IPR021042">
    <property type="entry name" value="Herpes_UL139_cytomegalovirus"/>
</dbReference>
<dbReference type="PANTHER" id="PTHR37214:SF2">
    <property type="entry name" value="CYTOMEGALOVIRUS UL139 PROTEIN"/>
    <property type="match status" value="1"/>
</dbReference>
<evidence type="ECO:0000313" key="2">
    <source>
        <dbReference type="Proteomes" id="UP001085076"/>
    </source>
</evidence>
<accession>A0A9D5H6H9</accession>
<name>A0A9D5H6H9_9LILI</name>
<reference evidence="1" key="2">
    <citation type="journal article" date="2022" name="Hortic Res">
        <title>The genome of Dioscorea zingiberensis sheds light on the biosynthesis, origin and evolution of the medicinally important diosgenin saponins.</title>
        <authorList>
            <person name="Li Y."/>
            <person name="Tan C."/>
            <person name="Li Z."/>
            <person name="Guo J."/>
            <person name="Li S."/>
            <person name="Chen X."/>
            <person name="Wang C."/>
            <person name="Dai X."/>
            <person name="Yang H."/>
            <person name="Song W."/>
            <person name="Hou L."/>
            <person name="Xu J."/>
            <person name="Tong Z."/>
            <person name="Xu A."/>
            <person name="Yuan X."/>
            <person name="Wang W."/>
            <person name="Yang Q."/>
            <person name="Chen L."/>
            <person name="Sun Z."/>
            <person name="Wang K."/>
            <person name="Pan B."/>
            <person name="Chen J."/>
            <person name="Bao Y."/>
            <person name="Liu F."/>
            <person name="Qi X."/>
            <person name="Gang D.R."/>
            <person name="Wen J."/>
            <person name="Li J."/>
        </authorList>
    </citation>
    <scope>NUCLEOTIDE SEQUENCE</scope>
    <source>
        <strain evidence="1">Dzin_1.0</strain>
    </source>
</reference>
<sequence>MVLSSTFHERLRQMEETRNQRLLLLQSEKELQSKKSQLLEQKLAKIRQMEQRCLLLEKQNAELGFQILAKKSEIDCLDAMYHDDAHQFRALKLEIDELEMREKENDRFYELKRVEMLDFEEYARKYVTDTQQKVHDLRNSILERTPALLQLKSTLEGTRNNSKFTDNAELTAAESREDELVAAKEKLHQTLTSNYQLRALLQKQLHKMLIKQNKE</sequence>
<proteinExistence type="predicted"/>
<dbReference type="OrthoDB" id="783071at2759"/>
<dbReference type="Proteomes" id="UP001085076">
    <property type="component" value="Miscellaneous, Linkage group lg08"/>
</dbReference>
<gene>
    <name evidence="1" type="ORF">J5N97_026103</name>
</gene>
<dbReference type="PANTHER" id="PTHR37214">
    <property type="entry name" value="CYTOMEGALOVIRUS UL139 PROTEIN"/>
    <property type="match status" value="1"/>
</dbReference>
<keyword evidence="2" id="KW-1185">Reference proteome</keyword>
<reference evidence="1" key="1">
    <citation type="submission" date="2021-03" db="EMBL/GenBank/DDBJ databases">
        <authorList>
            <person name="Li Z."/>
            <person name="Yang C."/>
        </authorList>
    </citation>
    <scope>NUCLEOTIDE SEQUENCE</scope>
    <source>
        <strain evidence="1">Dzin_1.0</strain>
        <tissue evidence="1">Leaf</tissue>
    </source>
</reference>
<comment type="caution">
    <text evidence="1">The sequence shown here is derived from an EMBL/GenBank/DDBJ whole genome shotgun (WGS) entry which is preliminary data.</text>
</comment>
<protein>
    <submittedName>
        <fullName evidence="1">Uncharacterized protein</fullName>
    </submittedName>
</protein>
<dbReference type="EMBL" id="JAGGNH010000008">
    <property type="protein sequence ID" value="KAJ0964965.1"/>
    <property type="molecule type" value="Genomic_DNA"/>
</dbReference>
<dbReference type="AlphaFoldDB" id="A0A9D5H6H9"/>
<organism evidence="1 2">
    <name type="scientific">Dioscorea zingiberensis</name>
    <dbReference type="NCBI Taxonomy" id="325984"/>
    <lineage>
        <taxon>Eukaryota</taxon>
        <taxon>Viridiplantae</taxon>
        <taxon>Streptophyta</taxon>
        <taxon>Embryophyta</taxon>
        <taxon>Tracheophyta</taxon>
        <taxon>Spermatophyta</taxon>
        <taxon>Magnoliopsida</taxon>
        <taxon>Liliopsida</taxon>
        <taxon>Dioscoreales</taxon>
        <taxon>Dioscoreaceae</taxon>
        <taxon>Dioscorea</taxon>
    </lineage>
</organism>